<gene>
    <name evidence="3" type="ORF">BB558_002503</name>
</gene>
<keyword evidence="2" id="KW-0235">DNA replication</keyword>
<evidence type="ECO:0000313" key="3">
    <source>
        <dbReference type="EMBL" id="PWA01399.1"/>
    </source>
</evidence>
<dbReference type="GO" id="GO:0006260">
    <property type="term" value="P:DNA replication"/>
    <property type="evidence" value="ECO:0007669"/>
    <property type="project" value="UniProtKB-KW"/>
</dbReference>
<dbReference type="GO" id="GO:0031390">
    <property type="term" value="C:Ctf18 RFC-like complex"/>
    <property type="evidence" value="ECO:0007669"/>
    <property type="project" value="InterPro"/>
</dbReference>
<evidence type="ECO:0000313" key="4">
    <source>
        <dbReference type="Proteomes" id="UP000245591"/>
    </source>
</evidence>
<organism evidence="3 4">
    <name type="scientific">Smittium angustum</name>
    <dbReference type="NCBI Taxonomy" id="133377"/>
    <lineage>
        <taxon>Eukaryota</taxon>
        <taxon>Fungi</taxon>
        <taxon>Fungi incertae sedis</taxon>
        <taxon>Zoopagomycota</taxon>
        <taxon>Kickxellomycotina</taxon>
        <taxon>Harpellomycetes</taxon>
        <taxon>Harpellales</taxon>
        <taxon>Legeriomycetaceae</taxon>
        <taxon>Smittium</taxon>
    </lineage>
</organism>
<dbReference type="Proteomes" id="UP000245591">
    <property type="component" value="Unassembled WGS sequence"/>
</dbReference>
<dbReference type="Pfam" id="PF09724">
    <property type="entry name" value="Dcc1"/>
    <property type="match status" value="1"/>
</dbReference>
<dbReference type="AlphaFoldDB" id="A0A2U1J8Q2"/>
<evidence type="ECO:0000256" key="1">
    <source>
        <dbReference type="ARBA" id="ARBA00007017"/>
    </source>
</evidence>
<comment type="similarity">
    <text evidence="1">Belongs to the DCC1 family.</text>
</comment>
<dbReference type="PANTHER" id="PTHR13395:SF6">
    <property type="entry name" value="SISTER CHROMATID COHESION PROTEIN DCC1"/>
    <property type="match status" value="1"/>
</dbReference>
<dbReference type="EMBL" id="MBFU01000178">
    <property type="protein sequence ID" value="PWA01399.1"/>
    <property type="molecule type" value="Genomic_DNA"/>
</dbReference>
<reference evidence="3 4" key="1">
    <citation type="journal article" date="2018" name="MBio">
        <title>Comparative Genomics Reveals the Core Gene Toolbox for the Fungus-Insect Symbiosis.</title>
        <authorList>
            <person name="Wang Y."/>
            <person name="Stata M."/>
            <person name="Wang W."/>
            <person name="Stajich J.E."/>
            <person name="White M.M."/>
            <person name="Moncalvo J.M."/>
        </authorList>
    </citation>
    <scope>NUCLEOTIDE SEQUENCE [LARGE SCALE GENOMIC DNA]</scope>
    <source>
        <strain evidence="3 4">AUS-126-30</strain>
    </source>
</reference>
<dbReference type="GO" id="GO:0034088">
    <property type="term" value="P:maintenance of mitotic sister chromatid cohesion"/>
    <property type="evidence" value="ECO:0007669"/>
    <property type="project" value="TreeGrafter"/>
</dbReference>
<dbReference type="GO" id="GO:0000775">
    <property type="term" value="C:chromosome, centromeric region"/>
    <property type="evidence" value="ECO:0007669"/>
    <property type="project" value="TreeGrafter"/>
</dbReference>
<accession>A0A2U1J8Q2</accession>
<comment type="caution">
    <text evidence="3">The sequence shown here is derived from an EMBL/GenBank/DDBJ whole genome shotgun (WGS) entry which is preliminary data.</text>
</comment>
<protein>
    <recommendedName>
        <fullName evidence="5">Sister chromatid cohesion protein DCC1</fullName>
    </recommendedName>
</protein>
<dbReference type="InterPro" id="IPR019128">
    <property type="entry name" value="Dcc1"/>
</dbReference>
<name>A0A2U1J8Q2_SMIAN</name>
<evidence type="ECO:0000256" key="2">
    <source>
        <dbReference type="ARBA" id="ARBA00022705"/>
    </source>
</evidence>
<dbReference type="GO" id="GO:0000785">
    <property type="term" value="C:chromatin"/>
    <property type="evidence" value="ECO:0007669"/>
    <property type="project" value="TreeGrafter"/>
</dbReference>
<keyword evidence="4" id="KW-1185">Reference proteome</keyword>
<dbReference type="PANTHER" id="PTHR13395">
    <property type="entry name" value="SISTER CHROMATID COHESION PROTEIN DCC1-RELATED"/>
    <property type="match status" value="1"/>
</dbReference>
<proteinExistence type="inferred from homology"/>
<sequence>MDTRYLVKRIHTSNTMMAIKKENRIYDEINNDFDVSNTDNFVNDDLKKNSDIYKVISNLDSVCELEPITLGIDAMIKNVFDKVDETGEYRGPEFEKKEFYNGKLRCASLGDFQHLVSANDNTIKSCLNGIPAAYFPQQDAYRMLAKPYVVEILQIILATSIEYDWDIDKIPLLGSINSIYSDVHDNMENILKLADQPNYSILKDISSVTETVLEKFGYRNDTDTFSINGYKVIRYYAKNILESYKDNGLMFYDFLTKWRALLPPMFMKLIPSNSKWIAGDTTNSVLRGLGYIYYENTGSAFPSPFIKYVDKMDNGNSIVDRLKMLFGLQSTWKHNELVEHLEDLLGYSGFNSSNEVSQVPIAQEKDQKRNYDETDNKIQLTFEVPKHVTKQVDRWIVKYAKKTKGADGTVVYSKSTYLK</sequence>
<evidence type="ECO:0008006" key="5">
    <source>
        <dbReference type="Google" id="ProtNLM"/>
    </source>
</evidence>